<dbReference type="Proteomes" id="UP000184603">
    <property type="component" value="Unassembled WGS sequence"/>
</dbReference>
<proteinExistence type="predicted"/>
<dbReference type="InterPro" id="IPR050627">
    <property type="entry name" value="Nitroreductase/BluB"/>
</dbReference>
<evidence type="ECO:0000259" key="1">
    <source>
        <dbReference type="Pfam" id="PF00881"/>
    </source>
</evidence>
<reference evidence="2 3" key="1">
    <citation type="submission" date="2016-12" db="EMBL/GenBank/DDBJ databases">
        <authorList>
            <person name="Song W.-J."/>
            <person name="Kurnit D.M."/>
        </authorList>
    </citation>
    <scope>NUCLEOTIDE SEQUENCE [LARGE SCALE GENOMIC DNA]</scope>
    <source>
        <strain evidence="2 3">DSM 18488</strain>
    </source>
</reference>
<organism evidence="2 3">
    <name type="scientific">Desulfopila aestuarii DSM 18488</name>
    <dbReference type="NCBI Taxonomy" id="1121416"/>
    <lineage>
        <taxon>Bacteria</taxon>
        <taxon>Pseudomonadati</taxon>
        <taxon>Thermodesulfobacteriota</taxon>
        <taxon>Desulfobulbia</taxon>
        <taxon>Desulfobulbales</taxon>
        <taxon>Desulfocapsaceae</taxon>
        <taxon>Desulfopila</taxon>
    </lineage>
</organism>
<dbReference type="AlphaFoldDB" id="A0A1M7YBF1"/>
<protein>
    <submittedName>
        <fullName evidence="2">Nitroreductase</fullName>
    </submittedName>
</protein>
<dbReference type="STRING" id="1121416.SAMN02745220_03150"/>
<dbReference type="OrthoDB" id="9809288at2"/>
<dbReference type="GO" id="GO:0016491">
    <property type="term" value="F:oxidoreductase activity"/>
    <property type="evidence" value="ECO:0007669"/>
    <property type="project" value="InterPro"/>
</dbReference>
<gene>
    <name evidence="2" type="ORF">SAMN02745220_03150</name>
</gene>
<dbReference type="Gene3D" id="3.40.109.10">
    <property type="entry name" value="NADH Oxidase"/>
    <property type="match status" value="1"/>
</dbReference>
<dbReference type="InterPro" id="IPR000415">
    <property type="entry name" value="Nitroreductase-like"/>
</dbReference>
<feature type="domain" description="Nitroreductase" evidence="1">
    <location>
        <begin position="6"/>
        <end position="61"/>
    </location>
</feature>
<evidence type="ECO:0000313" key="2">
    <source>
        <dbReference type="EMBL" id="SHO49909.1"/>
    </source>
</evidence>
<sequence length="176" mass="19419">MILELLRKRRSIRQFAATQVEQEKIAYLVESMLRSPSSRSLNPWEFVVVQDAATIEALSKAKPHGATFMKNAPLAIVVCADPNKCDVWVEDCSIASILLHLAATDLGLGSCWVQVRLREHDASKNASGYIAGLLGLPEGMEVEAVVAIGYPKEDKAGHPKDTLLYDRVHYEKFGGR</sequence>
<dbReference type="EMBL" id="FRFE01000016">
    <property type="protein sequence ID" value="SHO49909.1"/>
    <property type="molecule type" value="Genomic_DNA"/>
</dbReference>
<dbReference type="PANTHER" id="PTHR23026">
    <property type="entry name" value="NADPH NITROREDUCTASE"/>
    <property type="match status" value="1"/>
</dbReference>
<dbReference type="SUPFAM" id="SSF55469">
    <property type="entry name" value="FMN-dependent nitroreductase-like"/>
    <property type="match status" value="1"/>
</dbReference>
<accession>A0A1M7YBF1</accession>
<dbReference type="InterPro" id="IPR029479">
    <property type="entry name" value="Nitroreductase"/>
</dbReference>
<dbReference type="PANTHER" id="PTHR23026:SF117">
    <property type="entry name" value="NITROREDUCTASE"/>
    <property type="match status" value="1"/>
</dbReference>
<keyword evidence="3" id="KW-1185">Reference proteome</keyword>
<dbReference type="Pfam" id="PF00881">
    <property type="entry name" value="Nitroreductase"/>
    <property type="match status" value="2"/>
</dbReference>
<feature type="domain" description="Nitroreductase" evidence="1">
    <location>
        <begin position="65"/>
        <end position="150"/>
    </location>
</feature>
<dbReference type="CDD" id="cd02151">
    <property type="entry name" value="nitroreductase"/>
    <property type="match status" value="1"/>
</dbReference>
<name>A0A1M7YBF1_9BACT</name>
<dbReference type="RefSeq" id="WP_073614625.1">
    <property type="nucleotide sequence ID" value="NZ_FRFE01000016.1"/>
</dbReference>
<evidence type="ECO:0000313" key="3">
    <source>
        <dbReference type="Proteomes" id="UP000184603"/>
    </source>
</evidence>